<dbReference type="GO" id="GO:0016192">
    <property type="term" value="P:vesicle-mediated transport"/>
    <property type="evidence" value="ECO:0007669"/>
    <property type="project" value="InterPro"/>
</dbReference>
<dbReference type="PANTHER" id="PTHR12290">
    <property type="entry name" value="CORNICHON-RELATED"/>
    <property type="match status" value="1"/>
</dbReference>
<dbReference type="Pfam" id="PF03311">
    <property type="entry name" value="Cornichon"/>
    <property type="match status" value="1"/>
</dbReference>
<evidence type="ECO:0000256" key="6">
    <source>
        <dbReference type="SAM" id="Phobius"/>
    </source>
</evidence>
<reference evidence="7" key="1">
    <citation type="submission" date="2022-12" db="EMBL/GenBank/DDBJ databases">
        <title>Draft genome assemblies for two species of Escallonia (Escalloniales).</title>
        <authorList>
            <person name="Chanderbali A."/>
            <person name="Dervinis C."/>
            <person name="Anghel I."/>
            <person name="Soltis D."/>
            <person name="Soltis P."/>
            <person name="Zapata F."/>
        </authorList>
    </citation>
    <scope>NUCLEOTIDE SEQUENCE</scope>
    <source>
        <strain evidence="7">UCBG92.1500</strain>
        <tissue evidence="7">Leaf</tissue>
    </source>
</reference>
<evidence type="ECO:0000256" key="5">
    <source>
        <dbReference type="ARBA" id="ARBA00023136"/>
    </source>
</evidence>
<evidence type="ECO:0000256" key="4">
    <source>
        <dbReference type="ARBA" id="ARBA00022989"/>
    </source>
</evidence>
<dbReference type="SMART" id="SM01398">
    <property type="entry name" value="Cornichon"/>
    <property type="match status" value="1"/>
</dbReference>
<feature type="transmembrane region" description="Helical" evidence="6">
    <location>
        <begin position="114"/>
        <end position="137"/>
    </location>
</feature>
<name>A0AA88RD61_9ASTE</name>
<comment type="subcellular location">
    <subcellularLocation>
        <location evidence="1">Membrane</location>
        <topology evidence="1">Multi-pass membrane protein</topology>
    </subcellularLocation>
</comment>
<evidence type="ECO:0000256" key="1">
    <source>
        <dbReference type="ARBA" id="ARBA00004141"/>
    </source>
</evidence>
<evidence type="ECO:0000313" key="8">
    <source>
        <dbReference type="Proteomes" id="UP001187471"/>
    </source>
</evidence>
<proteinExistence type="inferred from homology"/>
<keyword evidence="4 6" id="KW-1133">Transmembrane helix</keyword>
<comment type="caution">
    <text evidence="7">The sequence shown here is derived from an EMBL/GenBank/DDBJ whole genome shotgun (WGS) entry which is preliminary data.</text>
</comment>
<dbReference type="AlphaFoldDB" id="A0AA88RD61"/>
<dbReference type="Proteomes" id="UP001187471">
    <property type="component" value="Unassembled WGS sequence"/>
</dbReference>
<keyword evidence="5 6" id="KW-0472">Membrane</keyword>
<evidence type="ECO:0000313" key="7">
    <source>
        <dbReference type="EMBL" id="KAK2979835.1"/>
    </source>
</evidence>
<evidence type="ECO:0000256" key="3">
    <source>
        <dbReference type="ARBA" id="ARBA00022692"/>
    </source>
</evidence>
<comment type="similarity">
    <text evidence="2">Belongs to the cornichon family.</text>
</comment>
<dbReference type="EMBL" id="JAVXUO010001709">
    <property type="protein sequence ID" value="KAK2979835.1"/>
    <property type="molecule type" value="Genomic_DNA"/>
</dbReference>
<feature type="transmembrane region" description="Helical" evidence="6">
    <location>
        <begin position="7"/>
        <end position="27"/>
    </location>
</feature>
<sequence>MAWEPILWVIFLVMTMVLVASNMYQLVCLSDLEADYMNPYETSSRVNAVIVPEMVLHGVFCFVLFVTGHWIMFLITLPIGCYNMMLFMKRKHLIDVTEVFRSLNSEKKNRIAKLGFYVILFALVIIRLVLSVMNHIIDEDDAVHESAMF</sequence>
<dbReference type="GO" id="GO:0016020">
    <property type="term" value="C:membrane"/>
    <property type="evidence" value="ECO:0007669"/>
    <property type="project" value="UniProtKB-SubCell"/>
</dbReference>
<feature type="transmembrane region" description="Helical" evidence="6">
    <location>
        <begin position="54"/>
        <end position="82"/>
    </location>
</feature>
<organism evidence="7 8">
    <name type="scientific">Escallonia rubra</name>
    <dbReference type="NCBI Taxonomy" id="112253"/>
    <lineage>
        <taxon>Eukaryota</taxon>
        <taxon>Viridiplantae</taxon>
        <taxon>Streptophyta</taxon>
        <taxon>Embryophyta</taxon>
        <taxon>Tracheophyta</taxon>
        <taxon>Spermatophyta</taxon>
        <taxon>Magnoliopsida</taxon>
        <taxon>eudicotyledons</taxon>
        <taxon>Gunneridae</taxon>
        <taxon>Pentapetalae</taxon>
        <taxon>asterids</taxon>
        <taxon>campanulids</taxon>
        <taxon>Escalloniales</taxon>
        <taxon>Escalloniaceae</taxon>
        <taxon>Escallonia</taxon>
    </lineage>
</organism>
<keyword evidence="8" id="KW-1185">Reference proteome</keyword>
<dbReference type="InterPro" id="IPR003377">
    <property type="entry name" value="Cornichon"/>
</dbReference>
<gene>
    <name evidence="7" type="ORF">RJ640_010726</name>
</gene>
<protein>
    <recommendedName>
        <fullName evidence="9">Cornichon</fullName>
    </recommendedName>
</protein>
<evidence type="ECO:0008006" key="9">
    <source>
        <dbReference type="Google" id="ProtNLM"/>
    </source>
</evidence>
<keyword evidence="3 6" id="KW-0812">Transmembrane</keyword>
<accession>A0AA88RD61</accession>
<evidence type="ECO:0000256" key="2">
    <source>
        <dbReference type="ARBA" id="ARBA00010095"/>
    </source>
</evidence>